<evidence type="ECO:0008006" key="4">
    <source>
        <dbReference type="Google" id="ProtNLM"/>
    </source>
</evidence>
<evidence type="ECO:0000313" key="3">
    <source>
        <dbReference type="Proteomes" id="UP000077069"/>
    </source>
</evidence>
<dbReference type="PANTHER" id="PTHR37540:SF5">
    <property type="entry name" value="TRANSCRIPTION FACTOR DOMAIN-CONTAINING PROTEIN"/>
    <property type="match status" value="1"/>
</dbReference>
<keyword evidence="3" id="KW-1185">Reference proteome</keyword>
<accession>A0A177CPH3</accession>
<dbReference type="OrthoDB" id="4158087at2759"/>
<gene>
    <name evidence="2" type="ORF">CC84DRAFT_589057</name>
</gene>
<dbReference type="InParanoid" id="A0A177CPH3"/>
<feature type="region of interest" description="Disordered" evidence="1">
    <location>
        <begin position="33"/>
        <end position="54"/>
    </location>
</feature>
<dbReference type="AlphaFoldDB" id="A0A177CPH3"/>
<evidence type="ECO:0000313" key="2">
    <source>
        <dbReference type="EMBL" id="OAG08828.1"/>
    </source>
</evidence>
<dbReference type="PANTHER" id="PTHR37540">
    <property type="entry name" value="TRANSCRIPTION FACTOR (ACR-2), PUTATIVE-RELATED-RELATED"/>
    <property type="match status" value="1"/>
</dbReference>
<sequence length="486" mass="55746">MRPFAFIECGEQGKVSKDDDWVVRSHCMLGKNKKSGTRRRIRKEKVRAPSKRDAVDRPKPITTLVYESVVHTPAYLDVNPTMYLPWPVDRQSWYYLWRLSHYLPEMYPLDGYLNEDYPVDELSPDDEGALTTSLMTASAHNDYISYQPPSNHTRHLIAKTISYLNRLLNKNDDRSRNSAICIMIHLAGVAMFCGEYNAASTHISGLFEVLRLYKAHQASYGVSRTTSQTRYDILKYKIERIAFCQFYITGESVPFYAQPPSWEPLEKDASLPNGEVRTGSSKLDSVFYDFRALTRTMGQTSASQLKLEAQYFRNTMHSLQARVIALNPGEGTPFAECLRLAVTAAITSQTQLPMRRLDHHHLNDQFRRWMPLLECPDDQKGRDVVLWIVMAAFIVAFHPEEENDAWVGKLFREAAGDAEDWEAARLRVMSVTWIPGYIDAADEKCFNRLRKKWPLKGPRAARQGQVPGDVALPARIARLEEEIEQF</sequence>
<reference evidence="2 3" key="1">
    <citation type="submission" date="2016-05" db="EMBL/GenBank/DDBJ databases">
        <title>Comparative analysis of secretome profiles of manganese(II)-oxidizing ascomycete fungi.</title>
        <authorList>
            <consortium name="DOE Joint Genome Institute"/>
            <person name="Zeiner C.A."/>
            <person name="Purvine S.O."/>
            <person name="Zink E.M."/>
            <person name="Wu S."/>
            <person name="Pasa-Tolic L."/>
            <person name="Chaput D.L."/>
            <person name="Haridas S."/>
            <person name="Grigoriev I.V."/>
            <person name="Santelli C.M."/>
            <person name="Hansel C.M."/>
        </authorList>
    </citation>
    <scope>NUCLEOTIDE SEQUENCE [LARGE SCALE GENOMIC DNA]</scope>
    <source>
        <strain evidence="2 3">AP3s5-JAC2a</strain>
    </source>
</reference>
<organism evidence="2 3">
    <name type="scientific">Paraphaeosphaeria sporulosa</name>
    <dbReference type="NCBI Taxonomy" id="1460663"/>
    <lineage>
        <taxon>Eukaryota</taxon>
        <taxon>Fungi</taxon>
        <taxon>Dikarya</taxon>
        <taxon>Ascomycota</taxon>
        <taxon>Pezizomycotina</taxon>
        <taxon>Dothideomycetes</taxon>
        <taxon>Pleosporomycetidae</taxon>
        <taxon>Pleosporales</taxon>
        <taxon>Massarineae</taxon>
        <taxon>Didymosphaeriaceae</taxon>
        <taxon>Paraphaeosphaeria</taxon>
    </lineage>
</organism>
<dbReference type="STRING" id="1460663.A0A177CPH3"/>
<proteinExistence type="predicted"/>
<dbReference type="GeneID" id="28770283"/>
<protein>
    <recommendedName>
        <fullName evidence="4">Transcription factor domain-containing protein</fullName>
    </recommendedName>
</protein>
<name>A0A177CPH3_9PLEO</name>
<evidence type="ECO:0000256" key="1">
    <source>
        <dbReference type="SAM" id="MobiDB-lite"/>
    </source>
</evidence>
<dbReference type="RefSeq" id="XP_018039193.1">
    <property type="nucleotide sequence ID" value="XM_018186797.1"/>
</dbReference>
<dbReference type="EMBL" id="KV441550">
    <property type="protein sequence ID" value="OAG08828.1"/>
    <property type="molecule type" value="Genomic_DNA"/>
</dbReference>
<feature type="compositionally biased region" description="Basic residues" evidence="1">
    <location>
        <begin position="33"/>
        <end position="45"/>
    </location>
</feature>
<dbReference type="Proteomes" id="UP000077069">
    <property type="component" value="Unassembled WGS sequence"/>
</dbReference>